<evidence type="ECO:0000256" key="3">
    <source>
        <dbReference type="SAM" id="Phobius"/>
    </source>
</evidence>
<name>A0A8J2RWD4_9CRUS</name>
<evidence type="ECO:0000313" key="6">
    <source>
        <dbReference type="Proteomes" id="UP000789390"/>
    </source>
</evidence>
<feature type="region of interest" description="Disordered" evidence="2">
    <location>
        <begin position="341"/>
        <end position="377"/>
    </location>
</feature>
<feature type="domain" description="Major facilitator superfamily (MFS) profile" evidence="4">
    <location>
        <begin position="156"/>
        <end position="775"/>
    </location>
</feature>
<feature type="transmembrane region" description="Helical" evidence="3">
    <location>
        <begin position="311"/>
        <end position="331"/>
    </location>
</feature>
<evidence type="ECO:0000313" key="5">
    <source>
        <dbReference type="EMBL" id="CAH0109695.1"/>
    </source>
</evidence>
<feature type="transmembrane region" description="Helical" evidence="3">
    <location>
        <begin position="688"/>
        <end position="709"/>
    </location>
</feature>
<feature type="transmembrane region" description="Helical" evidence="3">
    <location>
        <begin position="220"/>
        <end position="242"/>
    </location>
</feature>
<comment type="subcellular location">
    <subcellularLocation>
        <location evidence="1">Membrane</location>
        <topology evidence="1">Multi-pass membrane protein</topology>
    </subcellularLocation>
</comment>
<reference evidence="5" key="1">
    <citation type="submission" date="2021-11" db="EMBL/GenBank/DDBJ databases">
        <authorList>
            <person name="Schell T."/>
        </authorList>
    </citation>
    <scope>NUCLEOTIDE SEQUENCE</scope>
    <source>
        <strain evidence="5">M5</strain>
    </source>
</reference>
<dbReference type="InterPro" id="IPR011701">
    <property type="entry name" value="MFS"/>
</dbReference>
<dbReference type="GO" id="GO:0008028">
    <property type="term" value="F:monocarboxylic acid transmembrane transporter activity"/>
    <property type="evidence" value="ECO:0007669"/>
    <property type="project" value="TreeGrafter"/>
</dbReference>
<evidence type="ECO:0000256" key="2">
    <source>
        <dbReference type="SAM" id="MobiDB-lite"/>
    </source>
</evidence>
<proteinExistence type="predicted"/>
<evidence type="ECO:0000256" key="1">
    <source>
        <dbReference type="ARBA" id="ARBA00004141"/>
    </source>
</evidence>
<dbReference type="FunFam" id="1.20.1250.20:FF:000727">
    <property type="entry name" value="AGAP001782-PA"/>
    <property type="match status" value="1"/>
</dbReference>
<feature type="transmembrane region" description="Helical" evidence="3">
    <location>
        <begin position="575"/>
        <end position="597"/>
    </location>
</feature>
<dbReference type="Pfam" id="PF07690">
    <property type="entry name" value="MFS_1"/>
    <property type="match status" value="2"/>
</dbReference>
<keyword evidence="3" id="KW-0812">Transmembrane</keyword>
<keyword evidence="6" id="KW-1185">Reference proteome</keyword>
<feature type="transmembrane region" description="Helical" evidence="3">
    <location>
        <begin position="282"/>
        <end position="305"/>
    </location>
</feature>
<feature type="transmembrane region" description="Helical" evidence="3">
    <location>
        <begin position="632"/>
        <end position="652"/>
    </location>
</feature>
<evidence type="ECO:0000259" key="4">
    <source>
        <dbReference type="PROSITE" id="PS50850"/>
    </source>
</evidence>
<gene>
    <name evidence="5" type="ORF">DGAL_LOCUS13179</name>
</gene>
<feature type="transmembrane region" description="Helical" evidence="3">
    <location>
        <begin position="721"/>
        <end position="739"/>
    </location>
</feature>
<feature type="transmembrane region" description="Helical" evidence="3">
    <location>
        <begin position="661"/>
        <end position="682"/>
    </location>
</feature>
<dbReference type="FunFam" id="1.20.1250.20:FF:000536">
    <property type="entry name" value="Monocarboxylate transporter"/>
    <property type="match status" value="1"/>
</dbReference>
<dbReference type="PANTHER" id="PTHR11360">
    <property type="entry name" value="MONOCARBOXYLATE TRANSPORTER"/>
    <property type="match status" value="1"/>
</dbReference>
<feature type="compositionally biased region" description="Basic and acidic residues" evidence="2">
    <location>
        <begin position="364"/>
        <end position="375"/>
    </location>
</feature>
<protein>
    <recommendedName>
        <fullName evidence="4">Major facilitator superfamily (MFS) profile domain-containing protein</fullName>
    </recommendedName>
</protein>
<dbReference type="EMBL" id="CAKKLH010000294">
    <property type="protein sequence ID" value="CAH0109695.1"/>
    <property type="molecule type" value="Genomic_DNA"/>
</dbReference>
<dbReference type="Gene3D" id="1.20.1250.20">
    <property type="entry name" value="MFS general substrate transporter like domains"/>
    <property type="match status" value="2"/>
</dbReference>
<dbReference type="Proteomes" id="UP000789390">
    <property type="component" value="Unassembled WGS sequence"/>
</dbReference>
<keyword evidence="3" id="KW-1133">Transmembrane helix</keyword>
<dbReference type="GO" id="GO:0016020">
    <property type="term" value="C:membrane"/>
    <property type="evidence" value="ECO:0007669"/>
    <property type="project" value="UniProtKB-SubCell"/>
</dbReference>
<feature type="transmembrane region" description="Helical" evidence="3">
    <location>
        <begin position="751"/>
        <end position="773"/>
    </location>
</feature>
<sequence>MEDNHKDVLARSQSWAVIRHVERLTSERKGSVANGEDEDSAAVPIQEAQSYKLDKTSEAAVVRRLMETLTEHQTSAETGHSAASLKVHFRCSLDDISNDNDDKDNSSLNDGAAGDCSYRSHSAAATSWSASESDLTGQGVDEDEDDVNLAPDGGWGWVIVAASFVIHLIADGITFSFGVIYAELLDYFQESKGYTAVIGSLFMATPLLSGPLASALTDRFGCRAVTIAGSIVAAIGLFLTSLSNSVEALFLTFLIAGLGLSLCYVAAIAVVAFYFDKRLSLATGLAVCGSGIGTFIFAPITQYLINEYGWRGAMLILSGIFLNIVICGALMREIEGPGGTLRGKGKMSRSTSAEQTSTGFRSRNCSESETEHQRLSSDSPAVLMEIKAAADSTFLEFERDEDTRLCNSLINLPTFLRHGDKIPHEVLMTITNNPRLYGIVLANYPTLFDGYVVNENKEAERSIAPTENSPKKCKDPINSKDAAAALLTSKEIVHPHGHPWHAAYLNGLKIKKRSLTYRGAMLNLPRYRLRASSCPDIYRNSITTIAREKEGACWDYLEELREVFMFDFSYLSNPAFVMFAISNGLLYCCYHVPYIYLTDWAKTQGQPKDDESLKEFLYNVPSGGRQSEEPSFLLSIVGILNTLGVIIVGYLGDRSWANPTWIYSASMLLCGLSTAVVPLLPGSPWLEIAAGLFGLSIAANYSLVSAILVELISLERFVNAYGLLLLFQGVANLIGPPLAGWISDLTGSYDLSFYIAGVFIILSGAILVLLPVFQHIKSRMSAANGADSLETGMLAKEENQQGRTIQTYIKNTKDSIRLGPSDKTISSTVTNL</sequence>
<comment type="caution">
    <text evidence="5">The sequence shown here is derived from an EMBL/GenBank/DDBJ whole genome shotgun (WGS) entry which is preliminary data.</text>
</comment>
<dbReference type="PANTHER" id="PTHR11360:SF260">
    <property type="entry name" value="MFS DOMAIN-CONTAINING PROTEIN"/>
    <property type="match status" value="1"/>
</dbReference>
<dbReference type="InterPro" id="IPR050327">
    <property type="entry name" value="Proton-linked_MCT"/>
</dbReference>
<organism evidence="5 6">
    <name type="scientific">Daphnia galeata</name>
    <dbReference type="NCBI Taxonomy" id="27404"/>
    <lineage>
        <taxon>Eukaryota</taxon>
        <taxon>Metazoa</taxon>
        <taxon>Ecdysozoa</taxon>
        <taxon>Arthropoda</taxon>
        <taxon>Crustacea</taxon>
        <taxon>Branchiopoda</taxon>
        <taxon>Diplostraca</taxon>
        <taxon>Cladocera</taxon>
        <taxon>Anomopoda</taxon>
        <taxon>Daphniidae</taxon>
        <taxon>Daphnia</taxon>
    </lineage>
</organism>
<feature type="transmembrane region" description="Helical" evidence="3">
    <location>
        <begin position="248"/>
        <end position="275"/>
    </location>
</feature>
<dbReference type="InterPro" id="IPR020846">
    <property type="entry name" value="MFS_dom"/>
</dbReference>
<keyword evidence="3" id="KW-0472">Membrane</keyword>
<dbReference type="AlphaFoldDB" id="A0A8J2RWD4"/>
<accession>A0A8J2RWD4</accession>
<dbReference type="PROSITE" id="PS50850">
    <property type="entry name" value="MFS"/>
    <property type="match status" value="1"/>
</dbReference>
<feature type="transmembrane region" description="Helical" evidence="3">
    <location>
        <begin position="157"/>
        <end position="182"/>
    </location>
</feature>
<dbReference type="OrthoDB" id="410267at2759"/>
<feature type="region of interest" description="Disordered" evidence="2">
    <location>
        <begin position="25"/>
        <end position="46"/>
    </location>
</feature>
<feature type="compositionally biased region" description="Polar residues" evidence="2">
    <location>
        <begin position="348"/>
        <end position="363"/>
    </location>
</feature>
<feature type="transmembrane region" description="Helical" evidence="3">
    <location>
        <begin position="194"/>
        <end position="213"/>
    </location>
</feature>
<dbReference type="InterPro" id="IPR036259">
    <property type="entry name" value="MFS_trans_sf"/>
</dbReference>
<dbReference type="CDD" id="cd17352">
    <property type="entry name" value="MFS_MCT_SLC16"/>
    <property type="match status" value="1"/>
</dbReference>
<dbReference type="SUPFAM" id="SSF103473">
    <property type="entry name" value="MFS general substrate transporter"/>
    <property type="match status" value="1"/>
</dbReference>